<dbReference type="Pfam" id="PF24827">
    <property type="entry name" value="AstE_AspA_cat"/>
    <property type="match status" value="1"/>
</dbReference>
<comment type="cofactor">
    <cofactor evidence="1">
        <name>Zn(2+)</name>
        <dbReference type="ChEBI" id="CHEBI:29105"/>
    </cofactor>
</comment>
<evidence type="ECO:0000313" key="7">
    <source>
        <dbReference type="Proteomes" id="UP000178999"/>
    </source>
</evidence>
<reference evidence="6 7" key="1">
    <citation type="journal article" date="2016" name="Nat. Commun.">
        <title>Thousands of microbial genomes shed light on interconnected biogeochemical processes in an aquifer system.</title>
        <authorList>
            <person name="Anantharaman K."/>
            <person name="Brown C.T."/>
            <person name="Hug L.A."/>
            <person name="Sharon I."/>
            <person name="Castelle C.J."/>
            <person name="Probst A.J."/>
            <person name="Thomas B.C."/>
            <person name="Singh A."/>
            <person name="Wilkins M.J."/>
            <person name="Karaoz U."/>
            <person name="Brodie E.L."/>
            <person name="Williams K.H."/>
            <person name="Hubbard S.S."/>
            <person name="Banfield J.F."/>
        </authorList>
    </citation>
    <scope>NUCLEOTIDE SEQUENCE [LARGE SCALE GENOMIC DNA]</scope>
</reference>
<name>A0A1F8CQU4_9BACT</name>
<sequence>MKIKFVTALHGDEVTPVLALSSINADQIVANKKALSLHKRFIDMDMNKAFGTNGSSLEEKRADEILNQLQLEQPDYVLDFHTTSAKTPPFAIITDPKMLNFAKTLGLNHIILMKHNIKAGHALINHYNGVSVEAGTHNSPEAFENVIRIVNSATKGEKHTAILYEVYGLIETPGKYINFVKHSDNFIPILAGERAYDFYGLKARIVNSFS</sequence>
<dbReference type="GO" id="GO:0016788">
    <property type="term" value="F:hydrolase activity, acting on ester bonds"/>
    <property type="evidence" value="ECO:0007669"/>
    <property type="project" value="InterPro"/>
</dbReference>
<dbReference type="InterPro" id="IPR050178">
    <property type="entry name" value="AspA/AstE_fam"/>
</dbReference>
<dbReference type="InterPro" id="IPR055438">
    <property type="entry name" value="AstE_AspA_cat"/>
</dbReference>
<dbReference type="EMBL" id="MGHY01000030">
    <property type="protein sequence ID" value="OGM78713.1"/>
    <property type="molecule type" value="Genomic_DNA"/>
</dbReference>
<dbReference type="GO" id="GO:0046872">
    <property type="term" value="F:metal ion binding"/>
    <property type="evidence" value="ECO:0007669"/>
    <property type="project" value="UniProtKB-KW"/>
</dbReference>
<evidence type="ECO:0000259" key="5">
    <source>
        <dbReference type="Pfam" id="PF24827"/>
    </source>
</evidence>
<protein>
    <recommendedName>
        <fullName evidence="5">Succinylglutamate desuccinylase/Aspartoacylase catalytic domain-containing protein</fullName>
    </recommendedName>
</protein>
<keyword evidence="3" id="KW-0378">Hydrolase</keyword>
<keyword evidence="4" id="KW-0862">Zinc</keyword>
<accession>A0A1F8CQU4</accession>
<dbReference type="PANTHER" id="PTHR15162">
    <property type="entry name" value="ASPARTOACYLASE"/>
    <property type="match status" value="1"/>
</dbReference>
<comment type="caution">
    <text evidence="6">The sequence shown here is derived from an EMBL/GenBank/DDBJ whole genome shotgun (WGS) entry which is preliminary data.</text>
</comment>
<evidence type="ECO:0000256" key="3">
    <source>
        <dbReference type="ARBA" id="ARBA00022801"/>
    </source>
</evidence>
<organism evidence="6 7">
    <name type="scientific">Candidatus Woesebacteria bacterium RIFOXYB1_FULL_38_16</name>
    <dbReference type="NCBI Taxonomy" id="1802538"/>
    <lineage>
        <taxon>Bacteria</taxon>
        <taxon>Candidatus Woeseibacteriota</taxon>
    </lineage>
</organism>
<dbReference type="Proteomes" id="UP000178999">
    <property type="component" value="Unassembled WGS sequence"/>
</dbReference>
<evidence type="ECO:0000256" key="1">
    <source>
        <dbReference type="ARBA" id="ARBA00001947"/>
    </source>
</evidence>
<dbReference type="SUPFAM" id="SSF53187">
    <property type="entry name" value="Zn-dependent exopeptidases"/>
    <property type="match status" value="1"/>
</dbReference>
<dbReference type="GO" id="GO:0005829">
    <property type="term" value="C:cytosol"/>
    <property type="evidence" value="ECO:0007669"/>
    <property type="project" value="TreeGrafter"/>
</dbReference>
<dbReference type="PANTHER" id="PTHR15162:SF7">
    <property type="entry name" value="SUCCINYLGLUTAMATE DESUCCINYLASE"/>
    <property type="match status" value="1"/>
</dbReference>
<dbReference type="AlphaFoldDB" id="A0A1F8CQU4"/>
<evidence type="ECO:0000256" key="4">
    <source>
        <dbReference type="ARBA" id="ARBA00022833"/>
    </source>
</evidence>
<dbReference type="Gene3D" id="3.40.630.10">
    <property type="entry name" value="Zn peptidases"/>
    <property type="match status" value="1"/>
</dbReference>
<keyword evidence="2" id="KW-0479">Metal-binding</keyword>
<dbReference type="STRING" id="1802538.A2382_04060"/>
<evidence type="ECO:0000313" key="6">
    <source>
        <dbReference type="EMBL" id="OGM78713.1"/>
    </source>
</evidence>
<feature type="domain" description="Succinylglutamate desuccinylase/Aspartoacylase catalytic" evidence="5">
    <location>
        <begin position="27"/>
        <end position="122"/>
    </location>
</feature>
<proteinExistence type="predicted"/>
<evidence type="ECO:0000256" key="2">
    <source>
        <dbReference type="ARBA" id="ARBA00022723"/>
    </source>
</evidence>
<gene>
    <name evidence="6" type="ORF">A2382_04060</name>
</gene>